<evidence type="ECO:0000313" key="6">
    <source>
        <dbReference type="EMBL" id="PXV68915.1"/>
    </source>
</evidence>
<name>A0A2V3Q0S1_9BACT</name>
<keyword evidence="6" id="KW-0436">Ligase</keyword>
<protein>
    <recommendedName>
        <fullName evidence="5">5-formyltetrahydrofolate cyclo-ligase</fullName>
        <ecNumber evidence="5">6.3.3.2</ecNumber>
    </recommendedName>
</protein>
<dbReference type="GO" id="GO:0005524">
    <property type="term" value="F:ATP binding"/>
    <property type="evidence" value="ECO:0007669"/>
    <property type="project" value="UniProtKB-KW"/>
</dbReference>
<comment type="similarity">
    <text evidence="1 5">Belongs to the 5-formyltetrahydrofolate cyclo-ligase family.</text>
</comment>
<keyword evidence="5" id="KW-0460">Magnesium</keyword>
<feature type="binding site" evidence="4">
    <location>
        <position position="60"/>
    </location>
    <ligand>
        <name>substrate</name>
    </ligand>
</feature>
<keyword evidence="3 4" id="KW-0067">ATP-binding</keyword>
<dbReference type="GO" id="GO:0009396">
    <property type="term" value="P:folic acid-containing compound biosynthetic process"/>
    <property type="evidence" value="ECO:0007669"/>
    <property type="project" value="TreeGrafter"/>
</dbReference>
<dbReference type="GO" id="GO:0035999">
    <property type="term" value="P:tetrahydrofolate interconversion"/>
    <property type="evidence" value="ECO:0007669"/>
    <property type="project" value="TreeGrafter"/>
</dbReference>
<gene>
    <name evidence="6" type="ORF">CLV62_101181</name>
</gene>
<evidence type="ECO:0000313" key="7">
    <source>
        <dbReference type="Proteomes" id="UP000247973"/>
    </source>
</evidence>
<proteinExistence type="inferred from homology"/>
<evidence type="ECO:0000256" key="3">
    <source>
        <dbReference type="ARBA" id="ARBA00022840"/>
    </source>
</evidence>
<sequence>MKSGIDSAKDKLRKEIANEKRRYTSEELLLMSDEVFSVLEITGTFRDASIIFIYNAMADEVSTQAFIEKWKSEKHFYLPVVKDGNLVFRKLQEDTLFEKSKIGVDEPIGDDFTDYSKIGMVIVPGTAFDRKCNRLGRGKGYYDRFLAKIKVPKVGVCFDFQLKDQIPADDRDIKMDMIVGENELIW</sequence>
<evidence type="ECO:0000256" key="4">
    <source>
        <dbReference type="PIRSR" id="PIRSR006806-1"/>
    </source>
</evidence>
<dbReference type="GO" id="GO:0046872">
    <property type="term" value="F:metal ion binding"/>
    <property type="evidence" value="ECO:0007669"/>
    <property type="project" value="UniProtKB-KW"/>
</dbReference>
<comment type="cofactor">
    <cofactor evidence="5">
        <name>Mg(2+)</name>
        <dbReference type="ChEBI" id="CHEBI:18420"/>
    </cofactor>
</comment>
<dbReference type="Pfam" id="PF01812">
    <property type="entry name" value="5-FTHF_cyc-lig"/>
    <property type="match status" value="1"/>
</dbReference>
<organism evidence="6 7">
    <name type="scientific">Dysgonomonas alginatilytica</name>
    <dbReference type="NCBI Taxonomy" id="1605892"/>
    <lineage>
        <taxon>Bacteria</taxon>
        <taxon>Pseudomonadati</taxon>
        <taxon>Bacteroidota</taxon>
        <taxon>Bacteroidia</taxon>
        <taxon>Bacteroidales</taxon>
        <taxon>Dysgonomonadaceae</taxon>
        <taxon>Dysgonomonas</taxon>
    </lineage>
</organism>
<dbReference type="EC" id="6.3.3.2" evidence="5"/>
<feature type="binding site" evidence="4">
    <location>
        <begin position="9"/>
        <end position="13"/>
    </location>
    <ligand>
        <name>ATP</name>
        <dbReference type="ChEBI" id="CHEBI:30616"/>
    </ligand>
</feature>
<dbReference type="InterPro" id="IPR024185">
    <property type="entry name" value="FTHF_cligase-like_sf"/>
</dbReference>
<dbReference type="InterPro" id="IPR037171">
    <property type="entry name" value="NagB/RpiA_transferase-like"/>
</dbReference>
<accession>A0A2V3Q0S1</accession>
<feature type="binding site" evidence="4">
    <location>
        <begin position="134"/>
        <end position="142"/>
    </location>
    <ligand>
        <name>ATP</name>
        <dbReference type="ChEBI" id="CHEBI:30616"/>
    </ligand>
</feature>
<dbReference type="PANTHER" id="PTHR23407:SF1">
    <property type="entry name" value="5-FORMYLTETRAHYDROFOLATE CYCLO-LIGASE"/>
    <property type="match status" value="1"/>
</dbReference>
<dbReference type="Proteomes" id="UP000247973">
    <property type="component" value="Unassembled WGS sequence"/>
</dbReference>
<keyword evidence="7" id="KW-1185">Reference proteome</keyword>
<dbReference type="PIRSF" id="PIRSF006806">
    <property type="entry name" value="FTHF_cligase"/>
    <property type="match status" value="1"/>
</dbReference>
<reference evidence="6 7" key="1">
    <citation type="submission" date="2018-03" db="EMBL/GenBank/DDBJ databases">
        <title>Genomic Encyclopedia of Archaeal and Bacterial Type Strains, Phase II (KMG-II): from individual species to whole genera.</title>
        <authorList>
            <person name="Goeker M."/>
        </authorList>
    </citation>
    <scope>NUCLEOTIDE SEQUENCE [LARGE SCALE GENOMIC DNA]</scope>
    <source>
        <strain evidence="6 7">DSM 100214</strain>
    </source>
</reference>
<comment type="caution">
    <text evidence="6">The sequence shown here is derived from an EMBL/GenBank/DDBJ whole genome shotgun (WGS) entry which is preliminary data.</text>
</comment>
<evidence type="ECO:0000256" key="2">
    <source>
        <dbReference type="ARBA" id="ARBA00022741"/>
    </source>
</evidence>
<dbReference type="GO" id="GO:0030272">
    <property type="term" value="F:5-formyltetrahydrofolate cyclo-ligase activity"/>
    <property type="evidence" value="ECO:0007669"/>
    <property type="project" value="UniProtKB-EC"/>
</dbReference>
<comment type="catalytic activity">
    <reaction evidence="5">
        <text>(6S)-5-formyl-5,6,7,8-tetrahydrofolate + ATP = (6R)-5,10-methenyltetrahydrofolate + ADP + phosphate</text>
        <dbReference type="Rhea" id="RHEA:10488"/>
        <dbReference type="ChEBI" id="CHEBI:30616"/>
        <dbReference type="ChEBI" id="CHEBI:43474"/>
        <dbReference type="ChEBI" id="CHEBI:57455"/>
        <dbReference type="ChEBI" id="CHEBI:57457"/>
        <dbReference type="ChEBI" id="CHEBI:456216"/>
        <dbReference type="EC" id="6.3.3.2"/>
    </reaction>
</comment>
<dbReference type="NCBIfam" id="TIGR02727">
    <property type="entry name" value="MTHFS_bact"/>
    <property type="match status" value="1"/>
</dbReference>
<dbReference type="SUPFAM" id="SSF100950">
    <property type="entry name" value="NagB/RpiA/CoA transferase-like"/>
    <property type="match status" value="1"/>
</dbReference>
<dbReference type="RefSeq" id="WP_245903949.1">
    <property type="nucleotide sequence ID" value="NZ_QICL01000001.1"/>
</dbReference>
<keyword evidence="5" id="KW-0479">Metal-binding</keyword>
<evidence type="ECO:0000256" key="5">
    <source>
        <dbReference type="RuleBase" id="RU361279"/>
    </source>
</evidence>
<dbReference type="PANTHER" id="PTHR23407">
    <property type="entry name" value="ATPASE INHIBITOR/5-FORMYLTETRAHYDROFOLATE CYCLO-LIGASE"/>
    <property type="match status" value="1"/>
</dbReference>
<evidence type="ECO:0000256" key="1">
    <source>
        <dbReference type="ARBA" id="ARBA00010638"/>
    </source>
</evidence>
<dbReference type="Gene3D" id="3.40.50.10420">
    <property type="entry name" value="NagB/RpiA/CoA transferase-like"/>
    <property type="match status" value="1"/>
</dbReference>
<dbReference type="EMBL" id="QICL01000001">
    <property type="protein sequence ID" value="PXV68915.1"/>
    <property type="molecule type" value="Genomic_DNA"/>
</dbReference>
<dbReference type="InterPro" id="IPR002698">
    <property type="entry name" value="FTHF_cligase"/>
</dbReference>
<keyword evidence="2 4" id="KW-0547">Nucleotide-binding</keyword>
<dbReference type="AlphaFoldDB" id="A0A2V3Q0S1"/>